<evidence type="ECO:0000313" key="2">
    <source>
        <dbReference type="Proteomes" id="UP001062846"/>
    </source>
</evidence>
<sequence>MHSPVLSEWDFLQKTTRCQKKIKPFVVEASGGEEGDETNMARSRLRRTRMRMKKDEDEDEEGTDVGFKYGGIPS</sequence>
<reference evidence="1" key="1">
    <citation type="submission" date="2022-02" db="EMBL/GenBank/DDBJ databases">
        <title>Plant Genome Project.</title>
        <authorList>
            <person name="Zhang R.-G."/>
        </authorList>
    </citation>
    <scope>NUCLEOTIDE SEQUENCE</scope>
    <source>
        <strain evidence="1">AT1</strain>
    </source>
</reference>
<keyword evidence="2" id="KW-1185">Reference proteome</keyword>
<accession>A0ACC0M570</accession>
<comment type="caution">
    <text evidence="1">The sequence shown here is derived from an EMBL/GenBank/DDBJ whole genome shotgun (WGS) entry which is preliminary data.</text>
</comment>
<gene>
    <name evidence="1" type="ORF">RHMOL_Rhmol10G0195100</name>
</gene>
<name>A0ACC0M570_RHOML</name>
<proteinExistence type="predicted"/>
<organism evidence="1 2">
    <name type="scientific">Rhododendron molle</name>
    <name type="common">Chinese azalea</name>
    <name type="synonym">Azalea mollis</name>
    <dbReference type="NCBI Taxonomy" id="49168"/>
    <lineage>
        <taxon>Eukaryota</taxon>
        <taxon>Viridiplantae</taxon>
        <taxon>Streptophyta</taxon>
        <taxon>Embryophyta</taxon>
        <taxon>Tracheophyta</taxon>
        <taxon>Spermatophyta</taxon>
        <taxon>Magnoliopsida</taxon>
        <taxon>eudicotyledons</taxon>
        <taxon>Gunneridae</taxon>
        <taxon>Pentapetalae</taxon>
        <taxon>asterids</taxon>
        <taxon>Ericales</taxon>
        <taxon>Ericaceae</taxon>
        <taxon>Ericoideae</taxon>
        <taxon>Rhodoreae</taxon>
        <taxon>Rhododendron</taxon>
    </lineage>
</organism>
<evidence type="ECO:0000313" key="1">
    <source>
        <dbReference type="EMBL" id="KAI8535716.1"/>
    </source>
</evidence>
<protein>
    <submittedName>
        <fullName evidence="1">Uncharacterized protein</fullName>
    </submittedName>
</protein>
<dbReference type="EMBL" id="CM046397">
    <property type="protein sequence ID" value="KAI8535716.1"/>
    <property type="molecule type" value="Genomic_DNA"/>
</dbReference>
<dbReference type="Proteomes" id="UP001062846">
    <property type="component" value="Chromosome 10"/>
</dbReference>